<comment type="subcellular location">
    <subcellularLocation>
        <location evidence="1">Membrane</location>
        <topology evidence="1">Multi-pass membrane protein</topology>
    </subcellularLocation>
</comment>
<dbReference type="AlphaFoldDB" id="A0A0G1ILN7"/>
<keyword evidence="3" id="KW-1133">Transmembrane helix</keyword>
<reference evidence="5 6" key="1">
    <citation type="journal article" date="2015" name="Nature">
        <title>rRNA introns, odd ribosomes, and small enigmatic genomes across a large radiation of phyla.</title>
        <authorList>
            <person name="Brown C.T."/>
            <person name="Hug L.A."/>
            <person name="Thomas B.C."/>
            <person name="Sharon I."/>
            <person name="Castelle C.J."/>
            <person name="Singh A."/>
            <person name="Wilkins M.J."/>
            <person name="Williams K.H."/>
            <person name="Banfield J.F."/>
        </authorList>
    </citation>
    <scope>NUCLEOTIDE SEQUENCE [LARGE SCALE GENOMIC DNA]</scope>
</reference>
<evidence type="ECO:0000256" key="2">
    <source>
        <dbReference type="ARBA" id="ARBA00022692"/>
    </source>
</evidence>
<evidence type="ECO:0000256" key="1">
    <source>
        <dbReference type="ARBA" id="ARBA00004141"/>
    </source>
</evidence>
<gene>
    <name evidence="5" type="ORF">UW21_C0019G0001</name>
</gene>
<proteinExistence type="predicted"/>
<dbReference type="Pfam" id="PF01943">
    <property type="entry name" value="Polysacc_synt"/>
    <property type="match status" value="1"/>
</dbReference>
<organism evidence="5 6">
    <name type="scientific">Candidatus Woesebacteria bacterium GW2011_GWB1_44_11b</name>
    <dbReference type="NCBI Taxonomy" id="1618580"/>
    <lineage>
        <taxon>Bacteria</taxon>
        <taxon>Candidatus Woeseibacteriota</taxon>
    </lineage>
</organism>
<name>A0A0G1ILN7_9BACT</name>
<evidence type="ECO:0000313" key="6">
    <source>
        <dbReference type="Proteomes" id="UP000034192"/>
    </source>
</evidence>
<dbReference type="GO" id="GO:0016020">
    <property type="term" value="C:membrane"/>
    <property type="evidence" value="ECO:0007669"/>
    <property type="project" value="UniProtKB-SubCell"/>
</dbReference>
<protein>
    <submittedName>
        <fullName evidence="5">Membrane protein involved in the export of O-antigen and teichoic acid</fullName>
    </submittedName>
</protein>
<dbReference type="Proteomes" id="UP000034192">
    <property type="component" value="Unassembled WGS sequence"/>
</dbReference>
<evidence type="ECO:0000256" key="3">
    <source>
        <dbReference type="ARBA" id="ARBA00022989"/>
    </source>
</evidence>
<evidence type="ECO:0000313" key="5">
    <source>
        <dbReference type="EMBL" id="KKT32727.1"/>
    </source>
</evidence>
<comment type="caution">
    <text evidence="5">The sequence shown here is derived from an EMBL/GenBank/DDBJ whole genome shotgun (WGS) entry which is preliminary data.</text>
</comment>
<sequence>MGYFGETLRGVSWIGGLRVTTRTIAFIKIAILARLLLPEQFGFVGIALLAVSFFEATTETGIN</sequence>
<keyword evidence="4" id="KW-0472">Membrane</keyword>
<dbReference type="InterPro" id="IPR002797">
    <property type="entry name" value="Polysacc_synth"/>
</dbReference>
<accession>A0A0G1ILN7</accession>
<keyword evidence="2" id="KW-0812">Transmembrane</keyword>
<dbReference type="EMBL" id="LCHL01000019">
    <property type="protein sequence ID" value="KKT32727.1"/>
    <property type="molecule type" value="Genomic_DNA"/>
</dbReference>
<feature type="non-terminal residue" evidence="5">
    <location>
        <position position="63"/>
    </location>
</feature>
<evidence type="ECO:0000256" key="4">
    <source>
        <dbReference type="ARBA" id="ARBA00023136"/>
    </source>
</evidence>